<dbReference type="EMBL" id="CP119943">
    <property type="protein sequence ID" value="WFC97402.1"/>
    <property type="molecule type" value="Genomic_DNA"/>
</dbReference>
<dbReference type="GO" id="GO:0005524">
    <property type="term" value="F:ATP binding"/>
    <property type="evidence" value="ECO:0007669"/>
    <property type="project" value="InterPro"/>
</dbReference>
<gene>
    <name evidence="14" type="primary">SPO11</name>
    <name evidence="14" type="ORF">MYAM1_000114</name>
</gene>
<dbReference type="PRINTS" id="PR01550">
    <property type="entry name" value="TOP6AFAMILY"/>
</dbReference>
<evidence type="ECO:0000256" key="9">
    <source>
        <dbReference type="ARBA" id="ARBA00023235"/>
    </source>
</evidence>
<dbReference type="AlphaFoldDB" id="A0AAJ5YTQ7"/>
<dbReference type="InterPro" id="IPR036078">
    <property type="entry name" value="Spo11/TopoVI_A_sf"/>
</dbReference>
<evidence type="ECO:0000256" key="7">
    <source>
        <dbReference type="ARBA" id="ARBA00023029"/>
    </source>
</evidence>
<name>A0AAJ5YTQ7_9BASI</name>
<feature type="domain" description="Spo11/DNA topoisomerase VI subunit A N-terminal" evidence="12">
    <location>
        <begin position="11"/>
        <end position="46"/>
    </location>
</feature>
<dbReference type="GO" id="GO:0042138">
    <property type="term" value="P:meiotic DNA double-strand break formation"/>
    <property type="evidence" value="ECO:0007669"/>
    <property type="project" value="TreeGrafter"/>
</dbReference>
<keyword evidence="9 10" id="KW-0413">Isomerase</keyword>
<evidence type="ECO:0000256" key="1">
    <source>
        <dbReference type="ARBA" id="ARBA00000185"/>
    </source>
</evidence>
<dbReference type="PANTHER" id="PTHR10848:SF0">
    <property type="entry name" value="MEIOTIC RECOMBINATION PROTEIN SPO11"/>
    <property type="match status" value="1"/>
</dbReference>
<dbReference type="PROSITE" id="PS52041">
    <property type="entry name" value="TOPO_IIB"/>
    <property type="match status" value="1"/>
</dbReference>
<keyword evidence="8 10" id="KW-0238">DNA-binding</keyword>
<keyword evidence="7 10" id="KW-0799">Topoisomerase</keyword>
<evidence type="ECO:0000256" key="10">
    <source>
        <dbReference type="PROSITE-ProRule" id="PRU01385"/>
    </source>
</evidence>
<dbReference type="InterPro" id="IPR013049">
    <property type="entry name" value="Spo11/TopoVI_A_N"/>
</dbReference>
<dbReference type="Proteomes" id="UP001219567">
    <property type="component" value="Chromosome 1"/>
</dbReference>
<dbReference type="CDD" id="cd00223">
    <property type="entry name" value="TOPRIM_TopoIIB_SPO"/>
    <property type="match status" value="1"/>
</dbReference>
<dbReference type="GO" id="GO:0003677">
    <property type="term" value="F:DNA binding"/>
    <property type="evidence" value="ECO:0007669"/>
    <property type="project" value="UniProtKB-UniRule"/>
</dbReference>
<dbReference type="PANTHER" id="PTHR10848">
    <property type="entry name" value="MEIOTIC RECOMBINATION PROTEIN SPO11"/>
    <property type="match status" value="1"/>
</dbReference>
<dbReference type="GO" id="GO:0000228">
    <property type="term" value="C:nuclear chromosome"/>
    <property type="evidence" value="ECO:0007669"/>
    <property type="project" value="TreeGrafter"/>
</dbReference>
<dbReference type="GO" id="GO:0046872">
    <property type="term" value="F:metal ion binding"/>
    <property type="evidence" value="ECO:0007669"/>
    <property type="project" value="UniProtKB-KW"/>
</dbReference>
<organism evidence="14 15">
    <name type="scientific">Malassezia yamatoensis</name>
    <dbReference type="NCBI Taxonomy" id="253288"/>
    <lineage>
        <taxon>Eukaryota</taxon>
        <taxon>Fungi</taxon>
        <taxon>Dikarya</taxon>
        <taxon>Basidiomycota</taxon>
        <taxon>Ustilaginomycotina</taxon>
        <taxon>Malasseziomycetes</taxon>
        <taxon>Malasseziales</taxon>
        <taxon>Malasseziaceae</taxon>
        <taxon>Malassezia</taxon>
    </lineage>
</organism>
<comment type="catalytic activity">
    <reaction evidence="1 10">
        <text>ATP-dependent breakage, passage and rejoining of double-stranded DNA.</text>
        <dbReference type="EC" id="5.6.2.2"/>
    </reaction>
</comment>
<evidence type="ECO:0000256" key="2">
    <source>
        <dbReference type="ARBA" id="ARBA00001946"/>
    </source>
</evidence>
<evidence type="ECO:0000313" key="14">
    <source>
        <dbReference type="EMBL" id="WFC97402.1"/>
    </source>
</evidence>
<evidence type="ECO:0000259" key="13">
    <source>
        <dbReference type="Pfam" id="PF21180"/>
    </source>
</evidence>
<comment type="similarity">
    <text evidence="3 10">Belongs to the TOP6A family.</text>
</comment>
<accession>A0AAJ5YTQ7</accession>
<evidence type="ECO:0000259" key="12">
    <source>
        <dbReference type="Pfam" id="PF04406"/>
    </source>
</evidence>
<dbReference type="Pfam" id="PF04406">
    <property type="entry name" value="TP6A_N"/>
    <property type="match status" value="1"/>
</dbReference>
<comment type="cofactor">
    <cofactor evidence="2">
        <name>Mg(2+)</name>
        <dbReference type="ChEBI" id="CHEBI:18420"/>
    </cofactor>
</comment>
<dbReference type="GO" id="GO:0003918">
    <property type="term" value="F:DNA topoisomerase type II (double strand cut, ATP-hydrolyzing) activity"/>
    <property type="evidence" value="ECO:0007669"/>
    <property type="project" value="UniProtKB-UniRule"/>
</dbReference>
<feature type="region of interest" description="Disordered" evidence="11">
    <location>
        <begin position="265"/>
        <end position="318"/>
    </location>
</feature>
<evidence type="ECO:0000313" key="15">
    <source>
        <dbReference type="Proteomes" id="UP001219567"/>
    </source>
</evidence>
<dbReference type="SUPFAM" id="SSF56726">
    <property type="entry name" value="DNA topoisomerase IV, alpha subunit"/>
    <property type="match status" value="1"/>
</dbReference>
<feature type="active site" description="O-(5'-phospho-DNA)-tyrosine intermediate" evidence="10">
    <location>
        <position position="14"/>
    </location>
</feature>
<keyword evidence="5" id="KW-0479">Metal-binding</keyword>
<dbReference type="Gene3D" id="3.40.1360.10">
    <property type="match status" value="1"/>
</dbReference>
<feature type="domain" description="Topoisomerase 6 subunit A/Spo11 TOPRIM" evidence="13">
    <location>
        <begin position="88"/>
        <end position="242"/>
    </location>
</feature>
<keyword evidence="6" id="KW-0460">Magnesium</keyword>
<dbReference type="Pfam" id="PF21180">
    <property type="entry name" value="TOP6A-Spo11_Toprim"/>
    <property type="match status" value="1"/>
</dbReference>
<evidence type="ECO:0000256" key="3">
    <source>
        <dbReference type="ARBA" id="ARBA00006559"/>
    </source>
</evidence>
<reference evidence="14 15" key="1">
    <citation type="submission" date="2023-03" db="EMBL/GenBank/DDBJ databases">
        <title>Mating type loci evolution in Malassezia.</title>
        <authorList>
            <person name="Coelho M.A."/>
        </authorList>
    </citation>
    <scope>NUCLEOTIDE SEQUENCE [LARGE SCALE GENOMIC DNA]</scope>
    <source>
        <strain evidence="14 15">CBS 9725</strain>
    </source>
</reference>
<dbReference type="GO" id="GO:0007131">
    <property type="term" value="P:reciprocal meiotic recombination"/>
    <property type="evidence" value="ECO:0007669"/>
    <property type="project" value="TreeGrafter"/>
</dbReference>
<evidence type="ECO:0000256" key="5">
    <source>
        <dbReference type="ARBA" id="ARBA00022723"/>
    </source>
</evidence>
<dbReference type="InterPro" id="IPR034136">
    <property type="entry name" value="TOPRIM_Topo6A/Spo11"/>
</dbReference>
<evidence type="ECO:0000256" key="4">
    <source>
        <dbReference type="ARBA" id="ARBA00012895"/>
    </source>
</evidence>
<sequence length="318" mass="35630">MSAAITSDVLDLYYRDPELFGSQRTVNSMVTRISQTFQSSRAELGICATPNGFVWGRVQINSKHSMQLTEHAIPDESQVKSIDSDAAWVLIVEKHAIYQTLRSIKFLDRGDTYGVHVPGAVITGKGYPDRATRSFLATWASNHRAPRLFFLMDADPHGVDILRVYSEALKGVPVHWIGLRVQQWLALNQAHPFSMVPLKESDRSKAMHICRKDSVSEELQQELAQQIHAGYKCELEVLCSSHRHASGVLAQFIYTEIRAVINHADESHGRQHKPSQCQGKRLPTHLLDGDDDPSRGLLRHTLQSSPAPTGAARKRRRG</sequence>
<evidence type="ECO:0000256" key="6">
    <source>
        <dbReference type="ARBA" id="ARBA00022842"/>
    </source>
</evidence>
<dbReference type="GO" id="GO:0000706">
    <property type="term" value="P:meiotic DNA double-strand break processing"/>
    <property type="evidence" value="ECO:0007669"/>
    <property type="project" value="TreeGrafter"/>
</dbReference>
<dbReference type="InterPro" id="IPR002815">
    <property type="entry name" value="Spo11/TopoVI_A"/>
</dbReference>
<evidence type="ECO:0000256" key="8">
    <source>
        <dbReference type="ARBA" id="ARBA00023125"/>
    </source>
</evidence>
<dbReference type="EC" id="5.6.2.2" evidence="4"/>
<keyword evidence="15" id="KW-1185">Reference proteome</keyword>
<protein>
    <recommendedName>
        <fullName evidence="4">DNA topoisomerase (ATP-hydrolyzing)</fullName>
        <ecNumber evidence="4">5.6.2.2</ecNumber>
    </recommendedName>
</protein>
<evidence type="ECO:0000256" key="11">
    <source>
        <dbReference type="SAM" id="MobiDB-lite"/>
    </source>
</evidence>
<proteinExistence type="inferred from homology"/>